<comment type="subcellular location">
    <subcellularLocation>
        <location evidence="1">Membrane</location>
        <topology evidence="1">Multi-pass membrane protein</topology>
    </subcellularLocation>
</comment>
<dbReference type="InterPro" id="IPR027417">
    <property type="entry name" value="P-loop_NTPase"/>
</dbReference>
<dbReference type="GO" id="GO:0140359">
    <property type="term" value="F:ABC-type transporter activity"/>
    <property type="evidence" value="ECO:0007669"/>
    <property type="project" value="InterPro"/>
</dbReference>
<evidence type="ECO:0008006" key="14">
    <source>
        <dbReference type="Google" id="ProtNLM"/>
    </source>
</evidence>
<dbReference type="FunFam" id="1.20.1560.10:FF:000013">
    <property type="entry name" value="ABC transporter C family member 2"/>
    <property type="match status" value="1"/>
</dbReference>
<dbReference type="PROSITE" id="PS00211">
    <property type="entry name" value="ABC_TRANSPORTER_1"/>
    <property type="match status" value="1"/>
</dbReference>
<dbReference type="PANTHER" id="PTHR24223:SF415">
    <property type="entry name" value="FI20190P1"/>
    <property type="match status" value="1"/>
</dbReference>
<feature type="transmembrane region" description="Helical" evidence="9">
    <location>
        <begin position="74"/>
        <end position="96"/>
    </location>
</feature>
<keyword evidence="5" id="KW-0547">Nucleotide-binding</keyword>
<keyword evidence="13" id="KW-1185">Reference proteome</keyword>
<name>A0A0D7AG66_9AGAR</name>
<proteinExistence type="predicted"/>
<evidence type="ECO:0000256" key="7">
    <source>
        <dbReference type="ARBA" id="ARBA00022989"/>
    </source>
</evidence>
<keyword evidence="2" id="KW-0813">Transport</keyword>
<feature type="domain" description="ABC transporter" evidence="10">
    <location>
        <begin position="1251"/>
        <end position="1483"/>
    </location>
</feature>
<dbReference type="Proteomes" id="UP000054144">
    <property type="component" value="Unassembled WGS sequence"/>
</dbReference>
<evidence type="ECO:0000313" key="13">
    <source>
        <dbReference type="Proteomes" id="UP000054144"/>
    </source>
</evidence>
<keyword evidence="3 9" id="KW-0812">Transmembrane</keyword>
<evidence type="ECO:0000256" key="1">
    <source>
        <dbReference type="ARBA" id="ARBA00004141"/>
    </source>
</evidence>
<dbReference type="InterPro" id="IPR003439">
    <property type="entry name" value="ABC_transporter-like_ATP-bd"/>
</dbReference>
<keyword evidence="8 9" id="KW-0472">Membrane</keyword>
<keyword evidence="7 9" id="KW-1133">Transmembrane helix</keyword>
<dbReference type="Gene3D" id="1.20.1560.10">
    <property type="entry name" value="ABC transporter type 1, transmembrane domain"/>
    <property type="match status" value="2"/>
</dbReference>
<dbReference type="GO" id="GO:0016887">
    <property type="term" value="F:ATP hydrolysis activity"/>
    <property type="evidence" value="ECO:0007669"/>
    <property type="project" value="InterPro"/>
</dbReference>
<dbReference type="InterPro" id="IPR050173">
    <property type="entry name" value="ABC_transporter_C-like"/>
</dbReference>
<feature type="transmembrane region" description="Helical" evidence="9">
    <location>
        <begin position="943"/>
        <end position="961"/>
    </location>
</feature>
<feature type="transmembrane region" description="Helical" evidence="9">
    <location>
        <begin position="1060"/>
        <end position="1086"/>
    </location>
</feature>
<dbReference type="PROSITE" id="PS50893">
    <property type="entry name" value="ABC_TRANSPORTER_2"/>
    <property type="match status" value="2"/>
</dbReference>
<feature type="transmembrane region" description="Helical" evidence="9">
    <location>
        <begin position="102"/>
        <end position="121"/>
    </location>
</feature>
<feature type="domain" description="ABC transmembrane type-1" evidence="11">
    <location>
        <begin position="910"/>
        <end position="1179"/>
    </location>
</feature>
<keyword evidence="4" id="KW-0677">Repeat</keyword>
<dbReference type="PANTHER" id="PTHR24223">
    <property type="entry name" value="ATP-BINDING CASSETTE SUB-FAMILY C"/>
    <property type="match status" value="1"/>
</dbReference>
<dbReference type="Pfam" id="PF00664">
    <property type="entry name" value="ABC_membrane"/>
    <property type="match status" value="2"/>
</dbReference>
<feature type="transmembrane region" description="Helical" evidence="9">
    <location>
        <begin position="900"/>
        <end position="923"/>
    </location>
</feature>
<feature type="transmembrane region" description="Helical" evidence="9">
    <location>
        <begin position="133"/>
        <end position="152"/>
    </location>
</feature>
<feature type="transmembrane region" description="Helical" evidence="9">
    <location>
        <begin position="973"/>
        <end position="999"/>
    </location>
</feature>
<sequence length="1500" mass="167321">MSFWMDEETILGVFVPVLIVLFVAFNQLVVLVIPQRLRTAFAKLGAPWHNFLQLDDLEGPLGKVHTLDLKKTRILVVLTAIEGARWLTSLAFYASWTQDRALLPLITTHAVAAMAWTYTSAALGFKRSPTVPYLPLVLSGVLILKLVVDLGTDASRGAHALMCDILDMVVPVAIAWVAGSYPMKCTLPCPDVAGRNNTPSYNLSMPEDDVTLWQWFTVSFVEPLYTISNARTLDEADVWHLSPYFLHKNLFNRYLEYHEKHPSHSLLRFLLASNTLDLTIDVAVEFWHVFVGFLPAYALREILTALENDAPEARRTAYNWSLAVFMAHLSFAQVDIFQRWHTRRCYERTRGQLFCALHYKSLKRQDISGKVGADVKDSANLGKIVNLMQGDSYAVAQRFWQFSGFFGAPVRLVIALVFLYNVLGWSSLFSVVIVLAAYILNYPLATYNVYVTRNSWRTRDRRMSVVNELLQNIRFLKFYGWENVWARTAQKARDTELNWRIKENVVDTAISFIWTWMPSATALVAFMSYTLIAGEKLTVAKAFTSLALFSSLQEPMTALPGQFFALLNAYVSMQRIEQFLQEDEVPDWASTLTASAAPVQHDDVGFVNAVFGWNRPPQSSTGSATPVPQFLLGPFDFMFPKAKLSLISGPTGSGKSALLSALLGEMHVVSGSVQINKIFHQVAYCAQHPWLEHATIRDNIIFGSERGFDEERYSAVIDACALPRDLAVFDAGDFTEIGEKGITLSGGQRARIALARALYSEAKVILLDDVLAAVDMHTSRHLVNHCLTGKLAHDRTIILVTHHVDLCLPFASYIIELAHGQVVRHGEVANFPTKNMNAIIVESGPDDDKGPAVEDEVLVNEADGTDEPVTKRPVQPANGRLIEAEARAEGRVSFRTYLTYFRAAGFGSGVLTVVLMIFIRFINIINQFFLADWGDAYRNAETAFLYARTLLVKGTIVGYPWRKLPPPDEDVKPWLWVYLYVSTAGAFAVLFYIAIGYYASLQASRTLYTALLRKVTRARVRFFDTTPIGRILNRFTSDIHTIDGALQSSARACMNGVFNFLASFLVIILVIPSFTPFALVIAVLYIRLAPSYIQASRDLRRLESVSLSPAFAGFDELLHGIAHVRAFGVEGRYQNKFYTKVDRFQCFDHVYWLVNNWLKWRYDCLGSLVVFAATLFALWTGVTDGSTAIVIVQAGIFAEANRQLVQVAAQLELDFNSVERVVEYLDIPEEAPAIIEKHRPPAYWPSTSGGIVVENLLVRYAPTLPPVLKHLSFIIRPSEKIGVVSCMTVAVSNRADFVAGWTDRLGIDNIDISTIGLEDLRTRISSSSTPLPSGTIRSNIDPAGERPDAECLDVLERCHLVPLLQSRHAPEGNQTLLDIPVSHGSLSGGERQLVALTRAVLRKTSLIIMDEATSQVDAHLDSQIQATIRTELASCIVITIAHRLKTIVDYDRILVLDNGAIVEFDAPAKLLSKVGGTFREMCRKSPDWPTFQSLAAAQEG</sequence>
<evidence type="ECO:0000256" key="2">
    <source>
        <dbReference type="ARBA" id="ARBA00022448"/>
    </source>
</evidence>
<evidence type="ECO:0000256" key="8">
    <source>
        <dbReference type="ARBA" id="ARBA00023136"/>
    </source>
</evidence>
<dbReference type="CDD" id="cd18596">
    <property type="entry name" value="ABC_6TM_VMR1_D1_like"/>
    <property type="match status" value="1"/>
</dbReference>
<feature type="domain" description="ABC transmembrane type-1" evidence="11">
    <location>
        <begin position="377"/>
        <end position="568"/>
    </location>
</feature>
<dbReference type="InterPro" id="IPR011527">
    <property type="entry name" value="ABC1_TM_dom"/>
</dbReference>
<dbReference type="CDD" id="cd18604">
    <property type="entry name" value="ABC_6TM_VMR1_D2_like"/>
    <property type="match status" value="1"/>
</dbReference>
<dbReference type="SUPFAM" id="SSF52540">
    <property type="entry name" value="P-loop containing nucleoside triphosphate hydrolases"/>
    <property type="match status" value="2"/>
</dbReference>
<dbReference type="Gene3D" id="3.40.50.300">
    <property type="entry name" value="P-loop containing nucleotide triphosphate hydrolases"/>
    <property type="match status" value="2"/>
</dbReference>
<organism evidence="12 13">
    <name type="scientific">Fistulina hepatica ATCC 64428</name>
    <dbReference type="NCBI Taxonomy" id="1128425"/>
    <lineage>
        <taxon>Eukaryota</taxon>
        <taxon>Fungi</taxon>
        <taxon>Dikarya</taxon>
        <taxon>Basidiomycota</taxon>
        <taxon>Agaricomycotina</taxon>
        <taxon>Agaricomycetes</taxon>
        <taxon>Agaricomycetidae</taxon>
        <taxon>Agaricales</taxon>
        <taxon>Fistulinaceae</taxon>
        <taxon>Fistulina</taxon>
    </lineage>
</organism>
<feature type="transmembrane region" description="Helical" evidence="9">
    <location>
        <begin position="158"/>
        <end position="178"/>
    </location>
</feature>
<accession>A0A0D7AG66</accession>
<dbReference type="SUPFAM" id="SSF90123">
    <property type="entry name" value="ABC transporter transmembrane region"/>
    <property type="match status" value="2"/>
</dbReference>
<dbReference type="SMART" id="SM00382">
    <property type="entry name" value="AAA"/>
    <property type="match status" value="2"/>
</dbReference>
<dbReference type="GO" id="GO:0016020">
    <property type="term" value="C:membrane"/>
    <property type="evidence" value="ECO:0007669"/>
    <property type="project" value="UniProtKB-SubCell"/>
</dbReference>
<evidence type="ECO:0000259" key="11">
    <source>
        <dbReference type="PROSITE" id="PS50929"/>
    </source>
</evidence>
<feature type="transmembrane region" description="Helical" evidence="9">
    <location>
        <begin position="12"/>
        <end position="33"/>
    </location>
</feature>
<evidence type="ECO:0000313" key="12">
    <source>
        <dbReference type="EMBL" id="KIY50417.1"/>
    </source>
</evidence>
<dbReference type="PROSITE" id="PS50929">
    <property type="entry name" value="ABC_TM1F"/>
    <property type="match status" value="2"/>
</dbReference>
<feature type="transmembrane region" description="Helical" evidence="9">
    <location>
        <begin position="509"/>
        <end position="532"/>
    </location>
</feature>
<dbReference type="GO" id="GO:0005524">
    <property type="term" value="F:ATP binding"/>
    <property type="evidence" value="ECO:0007669"/>
    <property type="project" value="UniProtKB-KW"/>
</dbReference>
<feature type="transmembrane region" description="Helical" evidence="9">
    <location>
        <begin position="428"/>
        <end position="451"/>
    </location>
</feature>
<reference evidence="12 13" key="1">
    <citation type="journal article" date="2015" name="Fungal Genet. Biol.">
        <title>Evolution of novel wood decay mechanisms in Agaricales revealed by the genome sequences of Fistulina hepatica and Cylindrobasidium torrendii.</title>
        <authorList>
            <person name="Floudas D."/>
            <person name="Held B.W."/>
            <person name="Riley R."/>
            <person name="Nagy L.G."/>
            <person name="Koehler G."/>
            <person name="Ransdell A.S."/>
            <person name="Younus H."/>
            <person name="Chow J."/>
            <person name="Chiniquy J."/>
            <person name="Lipzen A."/>
            <person name="Tritt A."/>
            <person name="Sun H."/>
            <person name="Haridas S."/>
            <person name="LaButti K."/>
            <person name="Ohm R.A."/>
            <person name="Kues U."/>
            <person name="Blanchette R.A."/>
            <person name="Grigoriev I.V."/>
            <person name="Minto R.E."/>
            <person name="Hibbett D.S."/>
        </authorList>
    </citation>
    <scope>NUCLEOTIDE SEQUENCE [LARGE SCALE GENOMIC DNA]</scope>
    <source>
        <strain evidence="12 13">ATCC 64428</strain>
    </source>
</reference>
<feature type="transmembrane region" description="Helical" evidence="9">
    <location>
        <begin position="402"/>
        <end position="422"/>
    </location>
</feature>
<dbReference type="Pfam" id="PF00005">
    <property type="entry name" value="ABC_tran"/>
    <property type="match status" value="2"/>
</dbReference>
<dbReference type="InterPro" id="IPR036640">
    <property type="entry name" value="ABC1_TM_sf"/>
</dbReference>
<evidence type="ECO:0000256" key="9">
    <source>
        <dbReference type="SAM" id="Phobius"/>
    </source>
</evidence>
<dbReference type="EMBL" id="KN881675">
    <property type="protein sequence ID" value="KIY50417.1"/>
    <property type="molecule type" value="Genomic_DNA"/>
</dbReference>
<dbReference type="CDD" id="cd03250">
    <property type="entry name" value="ABCC_MRP_domain1"/>
    <property type="match status" value="1"/>
</dbReference>
<evidence type="ECO:0000256" key="6">
    <source>
        <dbReference type="ARBA" id="ARBA00022840"/>
    </source>
</evidence>
<feature type="domain" description="ABC transporter" evidence="10">
    <location>
        <begin position="599"/>
        <end position="844"/>
    </location>
</feature>
<dbReference type="OrthoDB" id="6500128at2759"/>
<evidence type="ECO:0000256" key="5">
    <source>
        <dbReference type="ARBA" id="ARBA00022741"/>
    </source>
</evidence>
<evidence type="ECO:0000256" key="3">
    <source>
        <dbReference type="ARBA" id="ARBA00022692"/>
    </source>
</evidence>
<protein>
    <recommendedName>
        <fullName evidence="14">P-loop containing nucleoside triphosphate hydrolase protein</fullName>
    </recommendedName>
</protein>
<dbReference type="InterPro" id="IPR003593">
    <property type="entry name" value="AAA+_ATPase"/>
</dbReference>
<evidence type="ECO:0000259" key="10">
    <source>
        <dbReference type="PROSITE" id="PS50893"/>
    </source>
</evidence>
<evidence type="ECO:0000256" key="4">
    <source>
        <dbReference type="ARBA" id="ARBA00022737"/>
    </source>
</evidence>
<keyword evidence="6" id="KW-0067">ATP-binding</keyword>
<dbReference type="InterPro" id="IPR017871">
    <property type="entry name" value="ABC_transporter-like_CS"/>
</dbReference>
<gene>
    <name evidence="12" type="ORF">FISHEDRAFT_64655</name>
</gene>